<keyword evidence="1" id="KW-0812">Transmembrane</keyword>
<dbReference type="Proteomes" id="UP001491552">
    <property type="component" value="Unassembled WGS sequence"/>
</dbReference>
<accession>A0ABV1G9T5</accession>
<evidence type="ECO:0000313" key="3">
    <source>
        <dbReference type="Proteomes" id="UP001491552"/>
    </source>
</evidence>
<comment type="caution">
    <text evidence="2">The sequence shown here is derived from an EMBL/GenBank/DDBJ whole genome shotgun (WGS) entry which is preliminary data.</text>
</comment>
<sequence>MEDFIILKINNNGHDDAASFKEELSKYAVDTFVEHSDLAIEFINYVLPVANFAIAFLALPYIAQYIDKRIITVTFGAFELNNNWKSVLKDICKDPEVKADFIKAFNSHTVDYKGKSPYVLKFYSEIKAELGLLSDPKEGNTEND</sequence>
<protein>
    <submittedName>
        <fullName evidence="2">Uncharacterized protein</fullName>
    </submittedName>
</protein>
<reference evidence="2 3" key="1">
    <citation type="submission" date="2024-03" db="EMBL/GenBank/DDBJ databases">
        <title>Human intestinal bacterial collection.</title>
        <authorList>
            <person name="Pauvert C."/>
            <person name="Hitch T.C.A."/>
            <person name="Clavel T."/>
        </authorList>
    </citation>
    <scope>NUCLEOTIDE SEQUENCE [LARGE SCALE GENOMIC DNA]</scope>
    <source>
        <strain evidence="2 3">CLA-AA-H192</strain>
    </source>
</reference>
<evidence type="ECO:0000313" key="2">
    <source>
        <dbReference type="EMBL" id="MEQ2512166.1"/>
    </source>
</evidence>
<proteinExistence type="predicted"/>
<organism evidence="2 3">
    <name type="scientific">Faecousia intestinalis</name>
    <dbReference type="NCBI Taxonomy" id="3133167"/>
    <lineage>
        <taxon>Bacteria</taxon>
        <taxon>Bacillati</taxon>
        <taxon>Bacillota</taxon>
        <taxon>Clostridia</taxon>
        <taxon>Eubacteriales</taxon>
        <taxon>Oscillospiraceae</taxon>
        <taxon>Faecousia</taxon>
    </lineage>
</organism>
<keyword evidence="3" id="KW-1185">Reference proteome</keyword>
<keyword evidence="1" id="KW-0472">Membrane</keyword>
<dbReference type="RefSeq" id="WP_349136853.1">
    <property type="nucleotide sequence ID" value="NZ_JBBMFF010000261.1"/>
</dbReference>
<gene>
    <name evidence="2" type="ORF">WMO66_13100</name>
</gene>
<dbReference type="EMBL" id="JBBMFF010000261">
    <property type="protein sequence ID" value="MEQ2512166.1"/>
    <property type="molecule type" value="Genomic_DNA"/>
</dbReference>
<name>A0ABV1G9T5_9FIRM</name>
<feature type="transmembrane region" description="Helical" evidence="1">
    <location>
        <begin position="42"/>
        <end position="62"/>
    </location>
</feature>
<keyword evidence="1" id="KW-1133">Transmembrane helix</keyword>
<evidence type="ECO:0000256" key="1">
    <source>
        <dbReference type="SAM" id="Phobius"/>
    </source>
</evidence>